<reference evidence="1 2" key="1">
    <citation type="journal article" date="2013" name="Genome Announc.">
        <title>Draft Genome Sequences of Two Pairs of Human Intestinal Bifidobacterium longum subsp. longum Strains, 44B and 1-6B and 35B and 2-2B, Consecutively Isolated from Two Children after a 5-Year Time Period.</title>
        <authorList>
            <person name="Shkoporov A.N."/>
            <person name="Efimov B.A."/>
            <person name="Khokhlova E.V."/>
            <person name="Chaplin A.V."/>
            <person name="Kafarskaya L.I."/>
            <person name="Durkin A.S."/>
            <person name="McCorrison J."/>
            <person name="Torralba M."/>
            <person name="Gillis M."/>
            <person name="Sutton G."/>
            <person name="Weibel D.B."/>
            <person name="Nelson K.E."/>
            <person name="Smeianov V.V."/>
        </authorList>
    </citation>
    <scope>NUCLEOTIDE SEQUENCE [LARGE SCALE GENOMIC DNA]</scope>
    <source>
        <strain evidence="1 2">1-6B</strain>
    </source>
</reference>
<gene>
    <name evidence="1" type="ORF">HMPREF1313_0271</name>
</gene>
<protein>
    <submittedName>
        <fullName evidence="1">Uncharacterized protein</fullName>
    </submittedName>
</protein>
<accession>A0AA87IJF9</accession>
<proteinExistence type="predicted"/>
<organism evidence="1 2">
    <name type="scientific">Bifidobacterium longum subsp. longum 1-6B</name>
    <dbReference type="NCBI Taxonomy" id="1161744"/>
    <lineage>
        <taxon>Bacteria</taxon>
        <taxon>Bacillati</taxon>
        <taxon>Actinomycetota</taxon>
        <taxon>Actinomycetes</taxon>
        <taxon>Bifidobacteriales</taxon>
        <taxon>Bifidobacteriaceae</taxon>
        <taxon>Bifidobacterium</taxon>
    </lineage>
</organism>
<dbReference type="EMBL" id="AJTF01000049">
    <property type="protein sequence ID" value="EIJ27116.1"/>
    <property type="molecule type" value="Genomic_DNA"/>
</dbReference>
<dbReference type="AlphaFoldDB" id="A0AA87IJF9"/>
<dbReference type="Proteomes" id="UP000006410">
    <property type="component" value="Unassembled WGS sequence"/>
</dbReference>
<evidence type="ECO:0000313" key="1">
    <source>
        <dbReference type="EMBL" id="EIJ27116.1"/>
    </source>
</evidence>
<comment type="caution">
    <text evidence="1">The sequence shown here is derived from an EMBL/GenBank/DDBJ whole genome shotgun (WGS) entry which is preliminary data.</text>
</comment>
<sequence>MDDSVESHPPCETAAQCVNPWNSGDIRHYDNERRVMRAT</sequence>
<name>A0AA87IJF9_BIFLL</name>
<evidence type="ECO:0000313" key="2">
    <source>
        <dbReference type="Proteomes" id="UP000006410"/>
    </source>
</evidence>